<proteinExistence type="predicted"/>
<protein>
    <submittedName>
        <fullName evidence="1">Uncharacterized protein</fullName>
    </submittedName>
</protein>
<name>A0A212K4T0_9DELT</name>
<dbReference type="AlphaFoldDB" id="A0A212K4T0"/>
<organism evidence="1">
    <name type="scientific">uncultured delta proteobacterium</name>
    <dbReference type="NCBI Taxonomy" id="34034"/>
    <lineage>
        <taxon>Bacteria</taxon>
        <taxon>Deltaproteobacteria</taxon>
        <taxon>environmental samples</taxon>
    </lineage>
</organism>
<evidence type="ECO:0000313" key="1">
    <source>
        <dbReference type="EMBL" id="SBW06652.1"/>
    </source>
</evidence>
<accession>A0A212K4T0</accession>
<dbReference type="EMBL" id="FLUQ01000002">
    <property type="protein sequence ID" value="SBW06652.1"/>
    <property type="molecule type" value="Genomic_DNA"/>
</dbReference>
<sequence>MGSMERLHFDAKDHELLTMVNAFLDHGPQSADPDESLFLHAALHPHGIKELALSRDFRVAYAVINLLDSFDTGHAKSRIEALRALYDEALAAPEVSFRNNTGRVLIQIMKDLVRAHGNPDTQLCLAHDFRRAATGKQRIVRKMLRRYYLLEMPETWNQIAFDNHVHDANTKGRKSPTQLIMDAWIKGLRNLDVVYYNFIEPVALSELLQAAEIMNIKVRVGVEFQPRFRGRFVQITWQPREFQDWREMLALFDREPALSLMRQGREASRYHHAYVMRLLEEYNRRHRFDLGALYGVSLDPLSEADLLELVSVGQTSRTHLAELVYKRIVSAFEAGMDERRARYAAGGDAEKKALHDLVAAVNRLTPESIYAEWLGREKNPSVILPADKTGDESLPPIRRLSPAELVRMLTTIHSPCHISLNLTDLEAEDVLELLYLCDGNISHLEMFNLKNYEDGKMAGIRAISELQAAVNGGSAIALKRLIRKYLARIAGEGGAESERARLFQDILCNIPRLQGYYSIKPLGARLGSDSTSRSSKVHGMGFAAVATLPTRARRLVAAKRSSYKLLPFSYPVYRQATYLPGPPTGIRAFFGRLFRRIPLLRNIGDIKKQTWLVDEKGVRYNTRAHSLVTLGGFMRDRHAPITLQEAPGAKCSPPGYAYLNTTVKNFCKVMTGFLLTVATFQYTQSWWFLAWFGPVIWFGITGGRNVVQALLGGGGLGRTPLLKWNDYISWSRLSDSLLYTGISVPLLELGVRILLLEKLFSVTSASNPAFFYTVMSIINGLYIAGHNIFRGLPREAVIGNLFRSVIAIPVSIFYDSAAMGLFVLCNWPVEYVIQSAAVLSKLSSDTVAAIIEGPADKAAFERSRHWDYETKFSQFFVFASRVEVAFPDKDVVELFRNPAEFVARAGDAHRDFVTILAIDALDFLYFWMYQPRARSALVKELAAMSAEEREIFASSQMILASVPLMSQMLVDGLVGANFAGVLSFYLARYEEYLGAISGLTGMDLLPPENARKKALAKGGRGR</sequence>
<gene>
    <name evidence="1" type="ORF">KL86DPRO_20697</name>
</gene>
<reference evidence="1" key="1">
    <citation type="submission" date="2016-04" db="EMBL/GenBank/DDBJ databases">
        <authorList>
            <person name="Evans L.H."/>
            <person name="Alamgir A."/>
            <person name="Owens N."/>
            <person name="Weber N.D."/>
            <person name="Virtaneva K."/>
            <person name="Barbian K."/>
            <person name="Babar A."/>
            <person name="Rosenke K."/>
        </authorList>
    </citation>
    <scope>NUCLEOTIDE SEQUENCE</scope>
    <source>
        <strain evidence="1">86</strain>
    </source>
</reference>